<keyword evidence="3" id="KW-1185">Reference proteome</keyword>
<dbReference type="Pfam" id="PF12850">
    <property type="entry name" value="Metallophos_2"/>
    <property type="match status" value="1"/>
</dbReference>
<evidence type="ECO:0000313" key="2">
    <source>
        <dbReference type="EMBL" id="QVW54549.1"/>
    </source>
</evidence>
<evidence type="ECO:0000313" key="3">
    <source>
        <dbReference type="Proteomes" id="UP000677423"/>
    </source>
</evidence>
<proteinExistence type="predicted"/>
<gene>
    <name evidence="2" type="ORF">p113_127</name>
</gene>
<reference evidence="2 3" key="1">
    <citation type="submission" date="2021-05" db="EMBL/GenBank/DDBJ databases">
        <authorList>
            <person name="Canfield G.S."/>
            <person name="Duerkop B.A."/>
        </authorList>
    </citation>
    <scope>NUCLEOTIDE SEQUENCE [LARGE SCALE GENOMIC DNA]</scope>
</reference>
<evidence type="ECO:0000259" key="1">
    <source>
        <dbReference type="Pfam" id="PF12850"/>
    </source>
</evidence>
<organism evidence="2 3">
    <name type="scientific">Enterococcus phage 113</name>
    <dbReference type="NCBI Taxonomy" id="2835638"/>
    <lineage>
        <taxon>Viruses</taxon>
        <taxon>Duplodnaviria</taxon>
        <taxon>Heunggongvirae</taxon>
        <taxon>Uroviricota</taxon>
        <taxon>Caudoviricetes</taxon>
        <taxon>Herelleviridae</taxon>
        <taxon>Brockvirinae</taxon>
        <taxon>Schiekvirus</taxon>
        <taxon>Schiekvirus sv113</taxon>
    </lineage>
</organism>
<feature type="domain" description="Calcineurin-like phosphoesterase" evidence="1">
    <location>
        <begin position="4"/>
        <end position="146"/>
    </location>
</feature>
<dbReference type="Proteomes" id="UP000677423">
    <property type="component" value="Segment"/>
</dbReference>
<sequence length="192" mass="22452">MSKIWFTSDTHFGQERTFKYSMRGMYFDNVEHADLAMIERWNDVVDEEDTVYHLGDFGNFEVAKQLKGNIRLLFGNYEREGRGGFITPKQETYFEHVYKDSQLATLVDERLVMVHEPSHLSYADDTAKRGYFGLFGHIHEKQKVKRNALNVGVDVHNFTPVSLETIEFYRNAIQNVYNAECFDNFELGGLRE</sequence>
<dbReference type="EMBL" id="MZ147816">
    <property type="protein sequence ID" value="QVW54549.1"/>
    <property type="molecule type" value="Genomic_DNA"/>
</dbReference>
<accession>A0A8E7L307</accession>
<protein>
    <submittedName>
        <fullName evidence="2">Phosphoesterase</fullName>
    </submittedName>
</protein>
<name>A0A8E7L307_9CAUD</name>
<dbReference type="InterPro" id="IPR024654">
    <property type="entry name" value="Calcineurin-like_PHP_lpxH"/>
</dbReference>